<dbReference type="Proteomes" id="UP000617402">
    <property type="component" value="Unassembled WGS sequence"/>
</dbReference>
<accession>A0ABR7SYD6</accession>
<name>A0ABR7SYD6_HELCL</name>
<feature type="transmembrane region" description="Helical" evidence="7">
    <location>
        <begin position="256"/>
        <end position="277"/>
    </location>
</feature>
<proteinExistence type="inferred from homology"/>
<dbReference type="InterPro" id="IPR003838">
    <property type="entry name" value="ABC3_permease_C"/>
</dbReference>
<keyword evidence="3 7" id="KW-0812">Transmembrane</keyword>
<dbReference type="Pfam" id="PF02687">
    <property type="entry name" value="FtsX"/>
    <property type="match status" value="1"/>
</dbReference>
<dbReference type="PANTHER" id="PTHR30572">
    <property type="entry name" value="MEMBRANE COMPONENT OF TRANSPORTER-RELATED"/>
    <property type="match status" value="1"/>
</dbReference>
<keyword evidence="10" id="KW-1185">Reference proteome</keyword>
<feature type="domain" description="ABC3 transporter permease C-terminal" evidence="8">
    <location>
        <begin position="259"/>
        <end position="375"/>
    </location>
</feature>
<evidence type="ECO:0000256" key="4">
    <source>
        <dbReference type="ARBA" id="ARBA00022989"/>
    </source>
</evidence>
<dbReference type="PANTHER" id="PTHR30572:SF4">
    <property type="entry name" value="ABC TRANSPORTER PERMEASE YTRF"/>
    <property type="match status" value="1"/>
</dbReference>
<keyword evidence="5 7" id="KW-0472">Membrane</keyword>
<evidence type="ECO:0000256" key="3">
    <source>
        <dbReference type="ARBA" id="ARBA00022692"/>
    </source>
</evidence>
<comment type="subcellular location">
    <subcellularLocation>
        <location evidence="1">Cell membrane</location>
        <topology evidence="1">Multi-pass membrane protein</topology>
    </subcellularLocation>
</comment>
<feature type="transmembrane region" description="Helical" evidence="7">
    <location>
        <begin position="21"/>
        <end position="39"/>
    </location>
</feature>
<evidence type="ECO:0000259" key="8">
    <source>
        <dbReference type="Pfam" id="PF02687"/>
    </source>
</evidence>
<protein>
    <submittedName>
        <fullName evidence="9">ABC transporter permease</fullName>
    </submittedName>
</protein>
<feature type="transmembrane region" description="Helical" evidence="7">
    <location>
        <begin position="343"/>
        <end position="365"/>
    </location>
</feature>
<evidence type="ECO:0000256" key="7">
    <source>
        <dbReference type="SAM" id="Phobius"/>
    </source>
</evidence>
<comment type="caution">
    <text evidence="9">The sequence shown here is derived from an EMBL/GenBank/DDBJ whole genome shotgun (WGS) entry which is preliminary data.</text>
</comment>
<keyword evidence="4 7" id="KW-1133">Transmembrane helix</keyword>
<evidence type="ECO:0000256" key="1">
    <source>
        <dbReference type="ARBA" id="ARBA00004651"/>
    </source>
</evidence>
<reference evidence="9 10" key="1">
    <citation type="submission" date="2020-07" db="EMBL/GenBank/DDBJ databases">
        <title>Draft whole-genome sequence of Heliobacterium chlorum DSM 3682, type strain.</title>
        <authorList>
            <person name="Kyndt J.A."/>
            <person name="Meyer T.E."/>
            <person name="Imhoff J.F."/>
        </authorList>
    </citation>
    <scope>NUCLEOTIDE SEQUENCE [LARGE SCALE GENOMIC DNA]</scope>
    <source>
        <strain evidence="9 10">DSM 3682</strain>
    </source>
</reference>
<dbReference type="RefSeq" id="WP_188038162.1">
    <property type="nucleotide sequence ID" value="NZ_JACVHF010000001.1"/>
</dbReference>
<gene>
    <name evidence="9" type="ORF">H1S01_00410</name>
</gene>
<dbReference type="InterPro" id="IPR050250">
    <property type="entry name" value="Macrolide_Exporter_MacB"/>
</dbReference>
<evidence type="ECO:0000256" key="2">
    <source>
        <dbReference type="ARBA" id="ARBA00022475"/>
    </source>
</evidence>
<evidence type="ECO:0000256" key="5">
    <source>
        <dbReference type="ARBA" id="ARBA00023136"/>
    </source>
</evidence>
<dbReference type="EMBL" id="JACVHF010000001">
    <property type="protein sequence ID" value="MBC9782967.1"/>
    <property type="molecule type" value="Genomic_DNA"/>
</dbReference>
<evidence type="ECO:0000256" key="6">
    <source>
        <dbReference type="ARBA" id="ARBA00038076"/>
    </source>
</evidence>
<evidence type="ECO:0000313" key="9">
    <source>
        <dbReference type="EMBL" id="MBC9782967.1"/>
    </source>
</evidence>
<feature type="transmembrane region" description="Helical" evidence="7">
    <location>
        <begin position="308"/>
        <end position="331"/>
    </location>
</feature>
<comment type="similarity">
    <text evidence="6">Belongs to the ABC-4 integral membrane protein family.</text>
</comment>
<sequence length="382" mass="40678">MTIIRLIFLSIVRRGGKALPILLGFILCWTTFFSLVTLSDSATEAASSIAARSGQPLFITPKREQVSFSFAGVTIAPDIAVKETYLPADIVEKMQVLGAVLPKLVTTGQVAGKKVLLTGARLDDEMKYKATWTLRGALPQPGDFLAGSKAAEILGLKPGKSLALKLPSGSILPGTVSATLQETGGPEDQLLFIDLRRLQEVLGKEDVLTFIEVPPGQTETNNVQTVQELLGPTVTVSKAADAQSSRLELAGSLRRFTFLVGLMVMTISSLLLFVTTANSVAERKSEMGIYHVLGFSQRSVKRIILGEGMVLAGIGALVGALLGFGLAFFLLPWVGSEDLSLSFPVSSVLFGVTAAMLLALVSGLWPASRASKLDPVEAFRQM</sequence>
<keyword evidence="2" id="KW-1003">Cell membrane</keyword>
<evidence type="ECO:0000313" key="10">
    <source>
        <dbReference type="Proteomes" id="UP000617402"/>
    </source>
</evidence>
<organism evidence="9 10">
    <name type="scientific">Heliobacterium chlorum</name>
    <dbReference type="NCBI Taxonomy" id="2698"/>
    <lineage>
        <taxon>Bacteria</taxon>
        <taxon>Bacillati</taxon>
        <taxon>Bacillota</taxon>
        <taxon>Clostridia</taxon>
        <taxon>Eubacteriales</taxon>
        <taxon>Heliobacteriaceae</taxon>
        <taxon>Heliobacterium</taxon>
    </lineage>
</organism>